<evidence type="ECO:0000313" key="1">
    <source>
        <dbReference type="EMBL" id="PRC91498.1"/>
    </source>
</evidence>
<dbReference type="SUPFAM" id="SSF53383">
    <property type="entry name" value="PLP-dependent transferases"/>
    <property type="match status" value="1"/>
</dbReference>
<name>A0A2S9GUX2_9BURK</name>
<dbReference type="AlphaFoldDB" id="A0A2S9GUX2"/>
<evidence type="ECO:0000313" key="2">
    <source>
        <dbReference type="Proteomes" id="UP000237839"/>
    </source>
</evidence>
<dbReference type="Gene3D" id="3.40.640.10">
    <property type="entry name" value="Type I PLP-dependent aspartate aminotransferase-like (Major domain)"/>
    <property type="match status" value="1"/>
</dbReference>
<organism evidence="1 2">
    <name type="scientific">Solimicrobium silvestre</name>
    <dbReference type="NCBI Taxonomy" id="2099400"/>
    <lineage>
        <taxon>Bacteria</taxon>
        <taxon>Pseudomonadati</taxon>
        <taxon>Pseudomonadota</taxon>
        <taxon>Betaproteobacteria</taxon>
        <taxon>Burkholderiales</taxon>
        <taxon>Oxalobacteraceae</taxon>
        <taxon>Solimicrobium</taxon>
    </lineage>
</organism>
<dbReference type="OrthoDB" id="8556864at2"/>
<accession>A0A2S9GUX2</accession>
<sequence length="516" mass="56467">MTYNLAQLAQLSTEQALLGGGDARLTLDPQTGVNKYGCGSHPDSTLLAFGSSTGSTISERGFAAAHALQQRFSQRDNEQENSSSEVTLYRHELERIRLQFNQLCDFSIHTDIASIFAASGTDLHLICAQLMAAHNEQPLHIIMMDACETGSGVAPAVRGQHFSNHAALGGTVTAFDTLTDAHPVEVTSIGLRDTNGKKRPLSDIDAEVEDLIQQAISQQQRVLLIMIDISKTGLIAPSPSYITTLRQRYSDQVDVLIDACQFRIANPTLNAYLKLGCMVTLTGSKFLTGPVFSGVLLIPPNLITRLSTQKLPASLADYSAQAEWPENWLATEQLSNTVNWGLLLRLEAALAELSAFRAIPETEVNAFLLEFAGAMQQALQSSPHFSLMAESRLDRHPIYSRHCWDQIPTIFPFLLQHQAGQPITREQTLQIYKQLQFPIQASEAETLSPAIANLRCQLGQPVLCGTQHGIAVSALRMCASSRLIIDACAHGAESRQQVIQQALNALEKAEYLIKIL</sequence>
<reference evidence="1 2" key="1">
    <citation type="submission" date="2018-02" db="EMBL/GenBank/DDBJ databases">
        <title>Solimicrobium silvestre gen. nov., sp. nov., isolated from alpine forest soil.</title>
        <authorList>
            <person name="Margesin R."/>
            <person name="Albuquerque L."/>
            <person name="Zhang D.-C."/>
            <person name="Froufe H.J.C."/>
            <person name="Severino R."/>
            <person name="Roxo I."/>
            <person name="Egas C."/>
            <person name="Da Costa M.S."/>
        </authorList>
    </citation>
    <scope>NUCLEOTIDE SEQUENCE [LARGE SCALE GENOMIC DNA]</scope>
    <source>
        <strain evidence="1 2">S20-91</strain>
    </source>
</reference>
<gene>
    <name evidence="1" type="ORF">S2091_3776</name>
</gene>
<dbReference type="InterPro" id="IPR015422">
    <property type="entry name" value="PyrdxlP-dep_Trfase_small"/>
</dbReference>
<dbReference type="InterPro" id="IPR015424">
    <property type="entry name" value="PyrdxlP-dep_Trfase"/>
</dbReference>
<comment type="caution">
    <text evidence="1">The sequence shown here is derived from an EMBL/GenBank/DDBJ whole genome shotgun (WGS) entry which is preliminary data.</text>
</comment>
<protein>
    <submittedName>
        <fullName evidence="1">Uncharacterized protein</fullName>
    </submittedName>
</protein>
<proteinExistence type="predicted"/>
<dbReference type="Proteomes" id="UP000237839">
    <property type="component" value="Unassembled WGS sequence"/>
</dbReference>
<dbReference type="InterPro" id="IPR015421">
    <property type="entry name" value="PyrdxlP-dep_Trfase_major"/>
</dbReference>
<keyword evidence="2" id="KW-1185">Reference proteome</keyword>
<dbReference type="EMBL" id="PUGF01000022">
    <property type="protein sequence ID" value="PRC91498.1"/>
    <property type="molecule type" value="Genomic_DNA"/>
</dbReference>
<dbReference type="Gene3D" id="3.90.1150.10">
    <property type="entry name" value="Aspartate Aminotransferase, domain 1"/>
    <property type="match status" value="1"/>
</dbReference>
<dbReference type="RefSeq" id="WP_105533524.1">
    <property type="nucleotide sequence ID" value="NZ_PUGF01000022.1"/>
</dbReference>